<evidence type="ECO:0008006" key="3">
    <source>
        <dbReference type="Google" id="ProtNLM"/>
    </source>
</evidence>
<dbReference type="Proteomes" id="UP001231189">
    <property type="component" value="Unassembled WGS sequence"/>
</dbReference>
<keyword evidence="2" id="KW-1185">Reference proteome</keyword>
<name>A0AAD8QG51_LOLMU</name>
<proteinExistence type="predicted"/>
<gene>
    <name evidence="1" type="ORF">QYE76_037538</name>
</gene>
<dbReference type="AlphaFoldDB" id="A0AAD8QG51"/>
<accession>A0AAD8QG51</accession>
<reference evidence="1" key="1">
    <citation type="submission" date="2023-07" db="EMBL/GenBank/DDBJ databases">
        <title>A chromosome-level genome assembly of Lolium multiflorum.</title>
        <authorList>
            <person name="Chen Y."/>
            <person name="Copetti D."/>
            <person name="Kolliker R."/>
            <person name="Studer B."/>
        </authorList>
    </citation>
    <scope>NUCLEOTIDE SEQUENCE</scope>
    <source>
        <strain evidence="1">02402/16</strain>
        <tissue evidence="1">Leaf</tissue>
    </source>
</reference>
<sequence length="102" mass="11264">MEDGEGAGPVVGDYIIGGTSYSPSLSDNSIPRARPIFGESGVQQAMNRCKNGGGAMARLKERCQLLKRVLWRHEKHRLPRIIYACCLLTNITIDCENSQKSK</sequence>
<dbReference type="EMBL" id="JAUUTY010000438">
    <property type="protein sequence ID" value="KAK1601434.1"/>
    <property type="molecule type" value="Genomic_DNA"/>
</dbReference>
<organism evidence="1 2">
    <name type="scientific">Lolium multiflorum</name>
    <name type="common">Italian ryegrass</name>
    <name type="synonym">Lolium perenne subsp. multiflorum</name>
    <dbReference type="NCBI Taxonomy" id="4521"/>
    <lineage>
        <taxon>Eukaryota</taxon>
        <taxon>Viridiplantae</taxon>
        <taxon>Streptophyta</taxon>
        <taxon>Embryophyta</taxon>
        <taxon>Tracheophyta</taxon>
        <taxon>Spermatophyta</taxon>
        <taxon>Magnoliopsida</taxon>
        <taxon>Liliopsida</taxon>
        <taxon>Poales</taxon>
        <taxon>Poaceae</taxon>
        <taxon>BOP clade</taxon>
        <taxon>Pooideae</taxon>
        <taxon>Poodae</taxon>
        <taxon>Poeae</taxon>
        <taxon>Poeae Chloroplast Group 2 (Poeae type)</taxon>
        <taxon>Loliodinae</taxon>
        <taxon>Loliinae</taxon>
        <taxon>Lolium</taxon>
    </lineage>
</organism>
<comment type="caution">
    <text evidence="1">The sequence shown here is derived from an EMBL/GenBank/DDBJ whole genome shotgun (WGS) entry which is preliminary data.</text>
</comment>
<evidence type="ECO:0000313" key="2">
    <source>
        <dbReference type="Proteomes" id="UP001231189"/>
    </source>
</evidence>
<protein>
    <recommendedName>
        <fullName evidence="3">DDE Tnp4 domain-containing protein</fullName>
    </recommendedName>
</protein>
<evidence type="ECO:0000313" key="1">
    <source>
        <dbReference type="EMBL" id="KAK1601434.1"/>
    </source>
</evidence>